<name>A0A5N6YT07_9EURO</name>
<sequence>MNSMVLYLHRLRSMLMNLIKAWPCPRGILSFWTVFSPATLHTMYSTPYIHDYAIHLTFDKPQPVITRVLVIRPVCTSKRQSNPNR</sequence>
<dbReference type="EMBL" id="ML739433">
    <property type="protein sequence ID" value="KAE8348622.1"/>
    <property type="molecule type" value="Genomic_DNA"/>
</dbReference>
<evidence type="ECO:0000313" key="1">
    <source>
        <dbReference type="EMBL" id="KAE8348622.1"/>
    </source>
</evidence>
<reference evidence="2" key="1">
    <citation type="submission" date="2019-04" db="EMBL/GenBank/DDBJ databases">
        <title>Friends and foes A comparative genomics studyof 23 Aspergillus species from section Flavi.</title>
        <authorList>
            <consortium name="DOE Joint Genome Institute"/>
            <person name="Kjaerbolling I."/>
            <person name="Vesth T."/>
            <person name="Frisvad J.C."/>
            <person name="Nybo J.L."/>
            <person name="Theobald S."/>
            <person name="Kildgaard S."/>
            <person name="Isbrandt T."/>
            <person name="Kuo A."/>
            <person name="Sato A."/>
            <person name="Lyhne E.K."/>
            <person name="Kogle M.E."/>
            <person name="Wiebenga A."/>
            <person name="Kun R.S."/>
            <person name="Lubbers R.J."/>
            <person name="Makela M.R."/>
            <person name="Barry K."/>
            <person name="Chovatia M."/>
            <person name="Clum A."/>
            <person name="Daum C."/>
            <person name="Haridas S."/>
            <person name="He G."/>
            <person name="LaButti K."/>
            <person name="Lipzen A."/>
            <person name="Mondo S."/>
            <person name="Riley R."/>
            <person name="Salamov A."/>
            <person name="Simmons B.A."/>
            <person name="Magnuson J.K."/>
            <person name="Henrissat B."/>
            <person name="Mortensen U.H."/>
            <person name="Larsen T.O."/>
            <person name="Devries R.P."/>
            <person name="Grigoriev I.V."/>
            <person name="Machida M."/>
            <person name="Baker S.E."/>
            <person name="Andersen M.R."/>
        </authorList>
    </citation>
    <scope>NUCLEOTIDE SEQUENCE [LARGE SCALE GENOMIC DNA]</scope>
    <source>
        <strain evidence="2">CBS 553.77</strain>
    </source>
</reference>
<accession>A0A5N6YT07</accession>
<gene>
    <name evidence="1" type="ORF">BDV28DRAFT_143076</name>
</gene>
<protein>
    <submittedName>
        <fullName evidence="1">Uncharacterized protein</fullName>
    </submittedName>
</protein>
<keyword evidence="2" id="KW-1185">Reference proteome</keyword>
<dbReference type="Proteomes" id="UP000327118">
    <property type="component" value="Unassembled WGS sequence"/>
</dbReference>
<proteinExistence type="predicted"/>
<evidence type="ECO:0000313" key="2">
    <source>
        <dbReference type="Proteomes" id="UP000327118"/>
    </source>
</evidence>
<organism evidence="1 2">
    <name type="scientific">Aspergillus coremiiformis</name>
    <dbReference type="NCBI Taxonomy" id="138285"/>
    <lineage>
        <taxon>Eukaryota</taxon>
        <taxon>Fungi</taxon>
        <taxon>Dikarya</taxon>
        <taxon>Ascomycota</taxon>
        <taxon>Pezizomycotina</taxon>
        <taxon>Eurotiomycetes</taxon>
        <taxon>Eurotiomycetidae</taxon>
        <taxon>Eurotiales</taxon>
        <taxon>Aspergillaceae</taxon>
        <taxon>Aspergillus</taxon>
        <taxon>Aspergillus subgen. Circumdati</taxon>
    </lineage>
</organism>
<dbReference type="AlphaFoldDB" id="A0A5N6YT07"/>